<proteinExistence type="predicted"/>
<dbReference type="PROSITE" id="PS51257">
    <property type="entry name" value="PROKAR_LIPOPROTEIN"/>
    <property type="match status" value="1"/>
</dbReference>
<protein>
    <submittedName>
        <fullName evidence="3">InlB B-repeat-containing protein</fullName>
    </submittedName>
</protein>
<reference evidence="4" key="1">
    <citation type="submission" date="2019-08" db="EMBL/GenBank/DDBJ databases">
        <title>Complete Genome Sequence of the Polysaccharide-Degrading Rumen Bacterium Pseudobutyrivibrio xylanivorans MA3014.</title>
        <authorList>
            <person name="Palevich N."/>
            <person name="Maclean P.H."/>
            <person name="Kelly W.J."/>
            <person name="Leahy S.C."/>
            <person name="Rakonjac J."/>
            <person name="Attwood G.T."/>
        </authorList>
    </citation>
    <scope>NUCLEOTIDE SEQUENCE [LARGE SCALE GENOMIC DNA]</scope>
    <source>
        <strain evidence="4">MA3014</strain>
    </source>
</reference>
<gene>
    <name evidence="3" type="ORF">FXF36_06195</name>
</gene>
<evidence type="ECO:0000256" key="2">
    <source>
        <dbReference type="SAM" id="SignalP"/>
    </source>
</evidence>
<dbReference type="InterPro" id="IPR042229">
    <property type="entry name" value="Listeria/Bacterioides_rpt_sf"/>
</dbReference>
<sequence>MKRKLLVLLLTATCLANTWLMTACGSQTAESTATVTAEDEEKVESGSELNEHTVTYYDTDGTTVLDTKTVTHKSEAESFIPEKEGYTFVGWYGTPKLTRKFDFSRLITEDTALYAGFVSYAEDTRTFAIVGSGKSEVLAESDWGKVIGEAQTLTKEENPDANVYTITVELQEGDQFQFAIDSNWANQRGFGYLETGMLDGKTYFKNAGGLGDTPAEKSNIECEVAGTYTFSLTTYPAEDVYDESDQYYTEETRENFNSNPYDTITWTYSN</sequence>
<dbReference type="Gene3D" id="2.60.40.4270">
    <property type="entry name" value="Listeria-Bacteroides repeat domain"/>
    <property type="match status" value="1"/>
</dbReference>
<dbReference type="GO" id="GO:0030313">
    <property type="term" value="C:cell envelope"/>
    <property type="evidence" value="ECO:0007669"/>
    <property type="project" value="UniProtKB-SubCell"/>
</dbReference>
<keyword evidence="2" id="KW-0732">Signal</keyword>
<organism evidence="3 4">
    <name type="scientific">Pseudobutyrivibrio xylanivorans</name>
    <dbReference type="NCBI Taxonomy" id="185007"/>
    <lineage>
        <taxon>Bacteria</taxon>
        <taxon>Bacillati</taxon>
        <taxon>Bacillota</taxon>
        <taxon>Clostridia</taxon>
        <taxon>Lachnospirales</taxon>
        <taxon>Lachnospiraceae</taxon>
        <taxon>Pseudobutyrivibrio</taxon>
    </lineage>
</organism>
<feature type="signal peptide" evidence="2">
    <location>
        <begin position="1"/>
        <end position="23"/>
    </location>
</feature>
<dbReference type="InterPro" id="IPR013378">
    <property type="entry name" value="InlB-like_B-rpt"/>
</dbReference>
<evidence type="ECO:0000313" key="4">
    <source>
        <dbReference type="Proteomes" id="UP000327030"/>
    </source>
</evidence>
<comment type="subcellular location">
    <subcellularLocation>
        <location evidence="1">Cell envelope</location>
    </subcellularLocation>
</comment>
<name>A0A5P6VS00_PSEXY</name>
<dbReference type="RefSeq" id="WP_151622969.1">
    <property type="nucleotide sequence ID" value="NZ_CP043028.1"/>
</dbReference>
<dbReference type="KEGG" id="pxv:FXF36_06195"/>
<dbReference type="EMBL" id="CP043028">
    <property type="protein sequence ID" value="QFJ54479.1"/>
    <property type="molecule type" value="Genomic_DNA"/>
</dbReference>
<feature type="chain" id="PRO_5038405653" evidence="2">
    <location>
        <begin position="24"/>
        <end position="270"/>
    </location>
</feature>
<dbReference type="AlphaFoldDB" id="A0A5P6VS00"/>
<accession>A0A5P6VS00</accession>
<dbReference type="OrthoDB" id="1999899at2"/>
<evidence type="ECO:0000256" key="1">
    <source>
        <dbReference type="ARBA" id="ARBA00004196"/>
    </source>
</evidence>
<dbReference type="NCBIfam" id="TIGR02543">
    <property type="entry name" value="List_Bact_rpt"/>
    <property type="match status" value="1"/>
</dbReference>
<dbReference type="Gene3D" id="2.60.40.3620">
    <property type="match status" value="1"/>
</dbReference>
<dbReference type="Pfam" id="PF09479">
    <property type="entry name" value="Flg_new"/>
    <property type="match status" value="1"/>
</dbReference>
<dbReference type="Proteomes" id="UP000327030">
    <property type="component" value="Chromosome 1"/>
</dbReference>
<evidence type="ECO:0000313" key="3">
    <source>
        <dbReference type="EMBL" id="QFJ54479.1"/>
    </source>
</evidence>